<proteinExistence type="predicted"/>
<dbReference type="AlphaFoldDB" id="A0A8S2TR47"/>
<dbReference type="EMBL" id="CAJOBH010012977">
    <property type="protein sequence ID" value="CAF4172289.1"/>
    <property type="molecule type" value="Genomic_DNA"/>
</dbReference>
<feature type="non-terminal residue" evidence="3">
    <location>
        <position position="84"/>
    </location>
</feature>
<dbReference type="Proteomes" id="UP000681720">
    <property type="component" value="Unassembled WGS sequence"/>
</dbReference>
<sequence length="84" mass="10176">LLVLASVVERDREKHKVEKQRAYLRELNVQDQQQTLENRNYNNLIAFAEKELVRLRKDYDTAVLDRNERSVQLVERYNEEVVFQ</sequence>
<dbReference type="EMBL" id="CAJOBJ010035033">
    <property type="protein sequence ID" value="CAF4294618.1"/>
    <property type="molecule type" value="Genomic_DNA"/>
</dbReference>
<evidence type="ECO:0000313" key="2">
    <source>
        <dbReference type="EMBL" id="CAF4172289.1"/>
    </source>
</evidence>
<organism evidence="3 4">
    <name type="scientific">Rotaria magnacalcarata</name>
    <dbReference type="NCBI Taxonomy" id="392030"/>
    <lineage>
        <taxon>Eukaryota</taxon>
        <taxon>Metazoa</taxon>
        <taxon>Spiralia</taxon>
        <taxon>Gnathifera</taxon>
        <taxon>Rotifera</taxon>
        <taxon>Eurotatoria</taxon>
        <taxon>Bdelloidea</taxon>
        <taxon>Philodinida</taxon>
        <taxon>Philodinidae</taxon>
        <taxon>Rotaria</taxon>
    </lineage>
</organism>
<reference evidence="3" key="1">
    <citation type="submission" date="2021-02" db="EMBL/GenBank/DDBJ databases">
        <authorList>
            <person name="Nowell W R."/>
        </authorList>
    </citation>
    <scope>NUCLEOTIDE SEQUENCE</scope>
</reference>
<evidence type="ECO:0000313" key="4">
    <source>
        <dbReference type="Proteomes" id="UP000681720"/>
    </source>
</evidence>
<evidence type="ECO:0000256" key="1">
    <source>
        <dbReference type="SAM" id="Coils"/>
    </source>
</evidence>
<name>A0A8S2TR47_9BILA</name>
<comment type="caution">
    <text evidence="3">The sequence shown here is derived from an EMBL/GenBank/DDBJ whole genome shotgun (WGS) entry which is preliminary data.</text>
</comment>
<feature type="coiled-coil region" evidence="1">
    <location>
        <begin position="38"/>
        <end position="65"/>
    </location>
</feature>
<dbReference type="Proteomes" id="UP000681967">
    <property type="component" value="Unassembled WGS sequence"/>
</dbReference>
<evidence type="ECO:0000313" key="3">
    <source>
        <dbReference type="EMBL" id="CAF4294618.1"/>
    </source>
</evidence>
<feature type="non-terminal residue" evidence="3">
    <location>
        <position position="1"/>
    </location>
</feature>
<accession>A0A8S2TR47</accession>
<keyword evidence="1" id="KW-0175">Coiled coil</keyword>
<protein>
    <submittedName>
        <fullName evidence="3">Uncharacterized protein</fullName>
    </submittedName>
</protein>
<gene>
    <name evidence="2" type="ORF">BYL167_LOCUS22450</name>
    <name evidence="3" type="ORF">GIL414_LOCUS25559</name>
</gene>